<evidence type="ECO:0000313" key="3">
    <source>
        <dbReference type="EMBL" id="KAA1252664.1"/>
    </source>
</evidence>
<gene>
    <name evidence="3" type="ORF">F0M16_21705</name>
</gene>
<evidence type="ECO:0000313" key="4">
    <source>
        <dbReference type="Proteomes" id="UP000323225"/>
    </source>
</evidence>
<comment type="caution">
    <text evidence="3">The sequence shown here is derived from an EMBL/GenBank/DDBJ whole genome shotgun (WGS) entry which is preliminary data.</text>
</comment>
<evidence type="ECO:0000256" key="1">
    <source>
        <dbReference type="ARBA" id="ARBA00023125"/>
    </source>
</evidence>
<protein>
    <recommendedName>
        <fullName evidence="5">Partitioning protein B</fullName>
    </recommendedName>
</protein>
<dbReference type="AlphaFoldDB" id="A0A5B1BZP6"/>
<organism evidence="3 4">
    <name type="scientific">Vibrio cholerae</name>
    <dbReference type="NCBI Taxonomy" id="666"/>
    <lineage>
        <taxon>Bacteria</taxon>
        <taxon>Pseudomonadati</taxon>
        <taxon>Pseudomonadota</taxon>
        <taxon>Gammaproteobacteria</taxon>
        <taxon>Vibrionales</taxon>
        <taxon>Vibrionaceae</taxon>
        <taxon>Vibrio</taxon>
    </lineage>
</organism>
<dbReference type="GO" id="GO:0003677">
    <property type="term" value="F:DNA binding"/>
    <property type="evidence" value="ECO:0007669"/>
    <property type="project" value="UniProtKB-KW"/>
</dbReference>
<keyword evidence="1" id="KW-0238">DNA-binding</keyword>
<feature type="region of interest" description="Disordered" evidence="2">
    <location>
        <begin position="1"/>
        <end position="32"/>
    </location>
</feature>
<dbReference type="EMBL" id="VUAA01000046">
    <property type="protein sequence ID" value="KAA1252664.1"/>
    <property type="molecule type" value="Genomic_DNA"/>
</dbReference>
<dbReference type="Proteomes" id="UP000323225">
    <property type="component" value="Unassembled WGS sequence"/>
</dbReference>
<proteinExistence type="predicted"/>
<name>A0A5B1BZP6_VIBCL</name>
<dbReference type="SUPFAM" id="SSF109709">
    <property type="entry name" value="KorB DNA-binding domain-like"/>
    <property type="match status" value="1"/>
</dbReference>
<dbReference type="CDD" id="cd16394">
    <property type="entry name" value="sopB_N"/>
    <property type="match status" value="1"/>
</dbReference>
<dbReference type="PANTHER" id="PTHR38973:SF1">
    <property type="entry name" value="PLASMID PARTITION PROTEIN B"/>
    <property type="match status" value="1"/>
</dbReference>
<reference evidence="3 4" key="1">
    <citation type="submission" date="2019-09" db="EMBL/GenBank/DDBJ databases">
        <authorList>
            <person name="Kritzky A."/>
            <person name="Schelkanova E.Y."/>
            <person name="Alkhova Z.V."/>
            <person name="Smirnova N.I."/>
        </authorList>
    </citation>
    <scope>NUCLEOTIDE SEQUENCE [LARGE SCALE GENOMIC DNA]</scope>
    <source>
        <strain evidence="3 4">M1526</strain>
    </source>
</reference>
<sequence>MARKKPGMGQNRPVGTGASSLNNLPGAEKAKSVAQTQKHIHHILSAVKSNNIDANDVIFQIAKATNNDVNALDKDDILANLIKLSSGDLVAVSERLQLSKTLILDDPQPYVFRKYVIEAGKVASETRVSSLNPRSQTWLSSIDVEDIDKTMSKQQKEEAYGYEGEDGVIELFDGSRRRLNAIEKTLPLEVFVSDRPITLADFVVYDQQTEAKLGRSARDNGVFWKKIIEENELTAKDVADMYGFSEKHVNNCIEFANISEDLIGLSYAPSRLGAGNLTKLKSLESKLDTEQIASLKATKSEIVASKEFLEYEGDLVAKNTYVIKRIVDAAEAIFKCGELAPKKPEFMPLAKGSRKSQAVLKKEDIRSDKKSIITYQIKDYPEKIRQKLIRDIDKIILKHVG</sequence>
<evidence type="ECO:0008006" key="5">
    <source>
        <dbReference type="Google" id="ProtNLM"/>
    </source>
</evidence>
<dbReference type="PANTHER" id="PTHR38973">
    <property type="entry name" value="PLASMID PARTITIONING CONTROL PROTEIN-RELATED"/>
    <property type="match status" value="1"/>
</dbReference>
<accession>A0A5B1BZP6</accession>
<dbReference type="Gene3D" id="1.10.10.2830">
    <property type="match status" value="1"/>
</dbReference>
<evidence type="ECO:0000256" key="2">
    <source>
        <dbReference type="SAM" id="MobiDB-lite"/>
    </source>
</evidence>